<evidence type="ECO:0008006" key="4">
    <source>
        <dbReference type="Google" id="ProtNLM"/>
    </source>
</evidence>
<evidence type="ECO:0000313" key="3">
    <source>
        <dbReference type="Proteomes" id="UP001163550"/>
    </source>
</evidence>
<protein>
    <recommendedName>
        <fullName evidence="4">30S ribosomal protein S9</fullName>
    </recommendedName>
</protein>
<gene>
    <name evidence="2" type="ORF">LNN31_10480</name>
</gene>
<evidence type="ECO:0000256" key="1">
    <source>
        <dbReference type="SAM" id="MobiDB-lite"/>
    </source>
</evidence>
<reference evidence="2" key="1">
    <citation type="submission" date="2021-11" db="EMBL/GenBank/DDBJ databases">
        <title>Isoprene-degrading acetogen.</title>
        <authorList>
            <person name="Yang Y."/>
            <person name="Jin H."/>
            <person name="Yan J."/>
        </authorList>
    </citation>
    <scope>NUCLEOTIDE SEQUENCE</scope>
    <source>
        <strain evidence="2">Berkeley</strain>
    </source>
</reference>
<proteinExistence type="predicted"/>
<dbReference type="Proteomes" id="UP001163550">
    <property type="component" value="Chromosome"/>
</dbReference>
<accession>A0ABY6H9Q8</accession>
<organism evidence="2 3">
    <name type="scientific">Acetobacterium wieringae</name>
    <dbReference type="NCBI Taxonomy" id="52694"/>
    <lineage>
        <taxon>Bacteria</taxon>
        <taxon>Bacillati</taxon>
        <taxon>Bacillota</taxon>
        <taxon>Clostridia</taxon>
        <taxon>Eubacteriales</taxon>
        <taxon>Eubacteriaceae</taxon>
        <taxon>Acetobacterium</taxon>
    </lineage>
</organism>
<feature type="compositionally biased region" description="Basic residues" evidence="1">
    <location>
        <begin position="36"/>
        <end position="45"/>
    </location>
</feature>
<sequence length="52" mass="5861">MSTNNIEAMKKIIEAKKKQSAQQGNKTDKAGQTRVSQRKAFKTTKRGGFFDK</sequence>
<name>A0ABY6H9Q8_9FIRM</name>
<keyword evidence="3" id="KW-1185">Reference proteome</keyword>
<dbReference type="RefSeq" id="WP_187389155.1">
    <property type="nucleotide sequence ID" value="NZ_CABIIK010000057.1"/>
</dbReference>
<dbReference type="EMBL" id="CP087994">
    <property type="protein sequence ID" value="UYO61212.1"/>
    <property type="molecule type" value="Genomic_DNA"/>
</dbReference>
<evidence type="ECO:0000313" key="2">
    <source>
        <dbReference type="EMBL" id="UYO61212.1"/>
    </source>
</evidence>
<feature type="region of interest" description="Disordered" evidence="1">
    <location>
        <begin position="15"/>
        <end position="52"/>
    </location>
</feature>